<evidence type="ECO:0000313" key="3">
    <source>
        <dbReference type="Proteomes" id="UP000430232"/>
    </source>
</evidence>
<organism evidence="2 3">
    <name type="scientific">Burkholderia latens</name>
    <dbReference type="NCBI Taxonomy" id="488446"/>
    <lineage>
        <taxon>Bacteria</taxon>
        <taxon>Pseudomonadati</taxon>
        <taxon>Pseudomonadota</taxon>
        <taxon>Betaproteobacteria</taxon>
        <taxon>Burkholderiales</taxon>
        <taxon>Burkholderiaceae</taxon>
        <taxon>Burkholderia</taxon>
        <taxon>Burkholderia cepacia complex</taxon>
    </lineage>
</organism>
<dbReference type="Proteomes" id="UP000430232">
    <property type="component" value="Unassembled WGS sequence"/>
</dbReference>
<protein>
    <submittedName>
        <fullName evidence="2">Uncharacterized protein</fullName>
    </submittedName>
</protein>
<feature type="compositionally biased region" description="Low complexity" evidence="1">
    <location>
        <begin position="29"/>
        <end position="47"/>
    </location>
</feature>
<evidence type="ECO:0000313" key="2">
    <source>
        <dbReference type="EMBL" id="KAB0638210.1"/>
    </source>
</evidence>
<feature type="region of interest" description="Disordered" evidence="1">
    <location>
        <begin position="1"/>
        <end position="69"/>
    </location>
</feature>
<keyword evidence="3" id="KW-1185">Reference proteome</keyword>
<dbReference type="EMBL" id="VZOJ01000059">
    <property type="protein sequence ID" value="KAB0638210.1"/>
    <property type="molecule type" value="Genomic_DNA"/>
</dbReference>
<evidence type="ECO:0000256" key="1">
    <source>
        <dbReference type="SAM" id="MobiDB-lite"/>
    </source>
</evidence>
<dbReference type="AlphaFoldDB" id="A0A6H9SNV1"/>
<feature type="compositionally biased region" description="Gly residues" evidence="1">
    <location>
        <begin position="7"/>
        <end position="16"/>
    </location>
</feature>
<reference evidence="2 3" key="1">
    <citation type="submission" date="2019-09" db="EMBL/GenBank/DDBJ databases">
        <title>Draft genome sequences of 48 bacterial type strains from the CCUG.</title>
        <authorList>
            <person name="Tunovic T."/>
            <person name="Pineiro-Iglesias B."/>
            <person name="Unosson C."/>
            <person name="Inganas E."/>
            <person name="Ohlen M."/>
            <person name="Cardew S."/>
            <person name="Jensie-Markopoulos S."/>
            <person name="Salva-Serra F."/>
            <person name="Jaen-Luchoro D."/>
            <person name="Karlsson R."/>
            <person name="Svensson-Stadler L."/>
            <person name="Chun J."/>
            <person name="Moore E."/>
        </authorList>
    </citation>
    <scope>NUCLEOTIDE SEQUENCE [LARGE SCALE GENOMIC DNA]</scope>
    <source>
        <strain evidence="2 3">CCUG 54555</strain>
    </source>
</reference>
<accession>A0A6H9SNV1</accession>
<sequence length="69" mass="6833">MVEDGGSVDGGHGGCLDGADENPDDTPMGLASGALSAAPSRPGARAGFLQNETAAHRQHAAHISPAAHF</sequence>
<gene>
    <name evidence="2" type="ORF">F7R21_20345</name>
</gene>
<proteinExistence type="predicted"/>
<comment type="caution">
    <text evidence="2">The sequence shown here is derived from an EMBL/GenBank/DDBJ whole genome shotgun (WGS) entry which is preliminary data.</text>
</comment>
<name>A0A6H9SNV1_9BURK</name>